<keyword evidence="1" id="KW-1133">Transmembrane helix</keyword>
<dbReference type="Pfam" id="PF20131">
    <property type="entry name" value="MC3"/>
    <property type="match status" value="1"/>
</dbReference>
<comment type="caution">
    <text evidence="2">The sequence shown here is derived from an EMBL/GenBank/DDBJ whole genome shotgun (WGS) entry which is preliminary data.</text>
</comment>
<keyword evidence="1" id="KW-0472">Membrane</keyword>
<organism evidence="2 3">
    <name type="scientific">Chryseobacterium oncorhynchi</name>
    <dbReference type="NCBI Taxonomy" id="741074"/>
    <lineage>
        <taxon>Bacteria</taxon>
        <taxon>Pseudomonadati</taxon>
        <taxon>Bacteroidota</taxon>
        <taxon>Flavobacteriia</taxon>
        <taxon>Flavobacteriales</taxon>
        <taxon>Weeksellaceae</taxon>
        <taxon>Chryseobacterium group</taxon>
        <taxon>Chryseobacterium</taxon>
    </lineage>
</organism>
<sequence>MSIKDGQSVDKGYNLFELMQNDALSVIALHSFTLGYHTIAKNRKSEVTFPKLNYLFFVLPIVYNYSAMLSFLNSNELYTALMKEHSILLGLQERALKMSVQTFDGLNVAFSKKILSINKENGTITLLKPYTSKKLILAMSSNNSFDSVKQIQDSAFKLGSIFAKKHDNNIQNDLNIRF</sequence>
<keyword evidence="1" id="KW-0812">Transmembrane</keyword>
<dbReference type="Proteomes" id="UP000236182">
    <property type="component" value="Unassembled WGS sequence"/>
</dbReference>
<accession>A0A316X1C7</accession>
<reference evidence="2" key="1">
    <citation type="submission" date="2018-04" db="EMBL/GenBank/DDBJ databases">
        <title>Draft Genome Sequences of Chryseobacterium lactis NCTC11390T isolated from milk, Chryseobacterium oncorhynchi 701B-08T from rainbow trout, and Chryseobacterium viscerum 687B-08T from diseased fish.</title>
        <authorList>
            <person name="Jeong J.-J."/>
            <person name="Lee Y.J."/>
            <person name="Pathiraja D."/>
            <person name="Park B."/>
            <person name="Choi I.-G."/>
            <person name="Kim K.D."/>
        </authorList>
    </citation>
    <scope>NUCLEOTIDE SEQUENCE [LARGE SCALE GENOMIC DNA]</scope>
    <source>
        <strain evidence="2">701B-08</strain>
    </source>
</reference>
<evidence type="ECO:0000313" key="3">
    <source>
        <dbReference type="Proteomes" id="UP000236182"/>
    </source>
</evidence>
<evidence type="ECO:0000313" key="2">
    <source>
        <dbReference type="EMBL" id="PWN67642.1"/>
    </source>
</evidence>
<gene>
    <name evidence="2" type="ORF">C1638_003355</name>
</gene>
<feature type="transmembrane region" description="Helical" evidence="1">
    <location>
        <begin position="52"/>
        <end position="72"/>
    </location>
</feature>
<dbReference type="RefSeq" id="WP_109618172.1">
    <property type="nucleotide sequence ID" value="NZ_PPEI02000001.1"/>
</dbReference>
<proteinExistence type="predicted"/>
<name>A0A316X1C7_9FLAO</name>
<dbReference type="AlphaFoldDB" id="A0A316X1C7"/>
<evidence type="ECO:0000256" key="1">
    <source>
        <dbReference type="SAM" id="Phobius"/>
    </source>
</evidence>
<dbReference type="InterPro" id="IPR045390">
    <property type="entry name" value="ABC-3C_MC3"/>
</dbReference>
<feature type="transmembrane region" description="Helical" evidence="1">
    <location>
        <begin position="23"/>
        <end position="40"/>
    </location>
</feature>
<dbReference type="OrthoDB" id="1255253at2"/>
<dbReference type="EMBL" id="PPEI02000001">
    <property type="protein sequence ID" value="PWN67642.1"/>
    <property type="molecule type" value="Genomic_DNA"/>
</dbReference>
<protein>
    <submittedName>
        <fullName evidence="2">Uncharacterized protein</fullName>
    </submittedName>
</protein>
<keyword evidence="3" id="KW-1185">Reference proteome</keyword>